<dbReference type="InterPro" id="IPR001897">
    <property type="entry name" value="Porin_gammaproteobac"/>
</dbReference>
<dbReference type="eggNOG" id="COG3203">
    <property type="taxonomic scope" value="Bacteria"/>
</dbReference>
<dbReference type="EMBL" id="AP012554">
    <property type="protein sequence ID" value="BAO00529.1"/>
    <property type="molecule type" value="Genomic_DNA"/>
</dbReference>
<evidence type="ECO:0000256" key="9">
    <source>
        <dbReference type="ARBA" id="ARBA00023237"/>
    </source>
</evidence>
<evidence type="ECO:0000256" key="8">
    <source>
        <dbReference type="ARBA" id="ARBA00023136"/>
    </source>
</evidence>
<keyword evidence="5" id="KW-0812">Transmembrane</keyword>
<evidence type="ECO:0000256" key="7">
    <source>
        <dbReference type="ARBA" id="ARBA00023114"/>
    </source>
</evidence>
<dbReference type="Proteomes" id="UP000016900">
    <property type="component" value="Chromosome"/>
</dbReference>
<proteinExistence type="inferred from homology"/>
<evidence type="ECO:0000256" key="3">
    <source>
        <dbReference type="ARBA" id="ARBA00022448"/>
    </source>
</evidence>
<dbReference type="InterPro" id="IPR033900">
    <property type="entry name" value="Gram_neg_porin_domain"/>
</dbReference>
<dbReference type="Gene3D" id="2.40.160.10">
    <property type="entry name" value="Porin"/>
    <property type="match status" value="1"/>
</dbReference>
<name>U3U853_9GAMM</name>
<keyword evidence="9" id="KW-0998">Cell outer membrane</keyword>
<evidence type="ECO:0000256" key="6">
    <source>
        <dbReference type="ARBA" id="ARBA00023065"/>
    </source>
</evidence>
<keyword evidence="11" id="KW-1185">Reference proteome</keyword>
<dbReference type="CDD" id="cd00342">
    <property type="entry name" value="gram_neg_porins"/>
    <property type="match status" value="1"/>
</dbReference>
<keyword evidence="3" id="KW-0813">Transport</keyword>
<evidence type="ECO:0000256" key="1">
    <source>
        <dbReference type="ARBA" id="ARBA00004571"/>
    </source>
</evidence>
<comment type="similarity">
    <text evidence="2">Belongs to the Gram-negative porin family.</text>
</comment>
<organism evidence="10 11">
    <name type="scientific">Candidatus Pantoea carbekii</name>
    <dbReference type="NCBI Taxonomy" id="1235990"/>
    <lineage>
        <taxon>Bacteria</taxon>
        <taxon>Pseudomonadati</taxon>
        <taxon>Pseudomonadota</taxon>
        <taxon>Gammaproteobacteria</taxon>
        <taxon>Enterobacterales</taxon>
        <taxon>Erwiniaceae</taxon>
        <taxon>Pantoea</taxon>
    </lineage>
</organism>
<dbReference type="AlphaFoldDB" id="U3U853"/>
<evidence type="ECO:0000313" key="11">
    <source>
        <dbReference type="Proteomes" id="UP000016900"/>
    </source>
</evidence>
<dbReference type="GO" id="GO:0034220">
    <property type="term" value="P:monoatomic ion transmembrane transport"/>
    <property type="evidence" value="ECO:0007669"/>
    <property type="project" value="InterPro"/>
</dbReference>
<dbReference type="SUPFAM" id="SSF56935">
    <property type="entry name" value="Porins"/>
    <property type="match status" value="1"/>
</dbReference>
<protein>
    <submittedName>
        <fullName evidence="10">Uncharacterized protein</fullName>
    </submittedName>
</protein>
<dbReference type="InterPro" id="IPR050298">
    <property type="entry name" value="Gram-neg_bact_OMP"/>
</dbReference>
<reference evidence="10 11" key="1">
    <citation type="submission" date="2012-10" db="EMBL/GenBank/DDBJ databases">
        <title>Genome sequence of the symbiont of the pentatomidae stink bug Halyomorpha halys.</title>
        <authorList>
            <person name="Kobayashi H."/>
            <person name="Fujii-Muramatsu R."/>
            <person name="Takeishi K."/>
            <person name="Noda H."/>
        </authorList>
    </citation>
    <scope>NUCLEOTIDE SEQUENCE [LARGE SCALE GENOMIC DNA]</scope>
</reference>
<evidence type="ECO:0000313" key="10">
    <source>
        <dbReference type="EMBL" id="BAO00529.1"/>
    </source>
</evidence>
<dbReference type="PRINTS" id="PR00182">
    <property type="entry name" value="ECOLNEIPORIN"/>
</dbReference>
<evidence type="ECO:0000256" key="5">
    <source>
        <dbReference type="ARBA" id="ARBA00022692"/>
    </source>
</evidence>
<dbReference type="KEGG" id="pck:BMSBPS_0184"/>
<dbReference type="GO" id="GO:0046930">
    <property type="term" value="C:pore complex"/>
    <property type="evidence" value="ECO:0007669"/>
    <property type="project" value="UniProtKB-KW"/>
</dbReference>
<dbReference type="STRING" id="1235990.BMSBPS_0184"/>
<dbReference type="InterPro" id="IPR001702">
    <property type="entry name" value="Porin_Gram-ve"/>
</dbReference>
<dbReference type="OrthoDB" id="7055111at2"/>
<dbReference type="InterPro" id="IPR023614">
    <property type="entry name" value="Porin_dom_sf"/>
</dbReference>
<dbReference type="GO" id="GO:0015288">
    <property type="term" value="F:porin activity"/>
    <property type="evidence" value="ECO:0007669"/>
    <property type="project" value="UniProtKB-KW"/>
</dbReference>
<keyword evidence="4" id="KW-1134">Transmembrane beta strand</keyword>
<evidence type="ECO:0000256" key="2">
    <source>
        <dbReference type="ARBA" id="ARBA00007539"/>
    </source>
</evidence>
<keyword evidence="8" id="KW-0472">Membrane</keyword>
<evidence type="ECO:0000256" key="4">
    <source>
        <dbReference type="ARBA" id="ARBA00022452"/>
    </source>
</evidence>
<dbReference type="PATRIC" id="fig|1235990.3.peg.553"/>
<comment type="subcellular location">
    <subcellularLocation>
        <location evidence="1">Cell outer membrane</location>
        <topology evidence="1">Multi-pass membrane protein</topology>
    </subcellularLocation>
</comment>
<keyword evidence="7" id="KW-0626">Porin</keyword>
<dbReference type="GO" id="GO:0009279">
    <property type="term" value="C:cell outer membrane"/>
    <property type="evidence" value="ECO:0007669"/>
    <property type="project" value="UniProtKB-SubCell"/>
</dbReference>
<dbReference type="PRINTS" id="PR00183">
    <property type="entry name" value="ECOLIPORIN"/>
</dbReference>
<dbReference type="KEGG" id="hhs:HHS_05590"/>
<dbReference type="PANTHER" id="PTHR34501">
    <property type="entry name" value="PROTEIN YDDL-RELATED"/>
    <property type="match status" value="1"/>
</dbReference>
<gene>
    <name evidence="10" type="ORF">HHS_05590</name>
</gene>
<dbReference type="PANTHER" id="PTHR34501:SF1">
    <property type="entry name" value="OUTER MEMBRANE PORIN C"/>
    <property type="match status" value="1"/>
</dbReference>
<sequence length="374" mass="42517">MTFRIFSIIITLFLFVNLASAAEIYNKDNNKLDFYGTLEGAYRFSSYYDNTNNDQSYVCVGLKGETKLTNQIIGYSQWEYQSLLKLSEFENTNNHIVRLGLIGMKFNDIGSFDYGRNYGVMYDISTWTNVLPAFGGDTYDVDNFMFQRGNGMLTYRSNNFFGLAKGLNFAIQYQHENNNLTEIEESGRDVLNENGQGWGLSSTYNIGSGLDIGIATFQSYRTDNQNGKISRTYNIVGRNHKAKAYAGGFRYQINNFYLATTYTRSYNAIHFGTSGYGYLYGYADYTNNLEIVAQYQFDFGLKPSLAFISSVGKVKDYGHRKLQQYVSIGATYNFNKHLYAYCDFKINLLNDNNFNDSCGTNACSMAALGLAYKF</sequence>
<accession>U3U853</accession>
<keyword evidence="6" id="KW-0406">Ion transport</keyword>
<dbReference type="RefSeq" id="WP_022564548.1">
    <property type="nucleotide sequence ID" value="NZ_CP010907.1"/>
</dbReference>
<dbReference type="Pfam" id="PF00267">
    <property type="entry name" value="Porin_1"/>
    <property type="match status" value="1"/>
</dbReference>